<evidence type="ECO:0000256" key="4">
    <source>
        <dbReference type="ARBA" id="ARBA00022840"/>
    </source>
</evidence>
<organism evidence="6 8">
    <name type="scientific">Budvicia aquatica</name>
    <dbReference type="NCBI Taxonomy" id="82979"/>
    <lineage>
        <taxon>Bacteria</taxon>
        <taxon>Pseudomonadati</taxon>
        <taxon>Pseudomonadota</taxon>
        <taxon>Gammaproteobacteria</taxon>
        <taxon>Enterobacterales</taxon>
        <taxon>Budviciaceae</taxon>
        <taxon>Budvicia</taxon>
    </lineage>
</organism>
<dbReference type="FunFam" id="3.40.50.10440:FF:000001">
    <property type="entry name" value="Dihydroxyacetone kinase, DhaK subunit"/>
    <property type="match status" value="1"/>
</dbReference>
<dbReference type="EC" id="2.7.-.-" evidence="7"/>
<dbReference type="SUPFAM" id="SSF82549">
    <property type="entry name" value="DAK1/DegV-like"/>
    <property type="match status" value="1"/>
</dbReference>
<evidence type="ECO:0000313" key="7">
    <source>
        <dbReference type="EMBL" id="VFS47311.1"/>
    </source>
</evidence>
<dbReference type="GO" id="GO:0019563">
    <property type="term" value="P:glycerol catabolic process"/>
    <property type="evidence" value="ECO:0007669"/>
    <property type="project" value="TreeGrafter"/>
</dbReference>
<evidence type="ECO:0000256" key="1">
    <source>
        <dbReference type="ARBA" id="ARBA00022679"/>
    </source>
</evidence>
<evidence type="ECO:0000256" key="3">
    <source>
        <dbReference type="ARBA" id="ARBA00022777"/>
    </source>
</evidence>
<keyword evidence="4" id="KW-0067">ATP-binding</keyword>
<dbReference type="RefSeq" id="WP_084167161.1">
    <property type="nucleotide sequence ID" value="NZ_BRLG01000007.1"/>
</dbReference>
<dbReference type="InterPro" id="IPR050861">
    <property type="entry name" value="Dihydroxyacetone_Kinase"/>
</dbReference>
<feature type="domain" description="DhaK" evidence="5">
    <location>
        <begin position="12"/>
        <end position="330"/>
    </location>
</feature>
<proteinExistence type="predicted"/>
<dbReference type="FunFam" id="3.30.1180.20:FF:000001">
    <property type="entry name" value="Dihydroxyacetone kinase 1"/>
    <property type="match status" value="1"/>
</dbReference>
<accession>A0A2C6DL08</accession>
<dbReference type="Gene3D" id="3.40.50.10440">
    <property type="entry name" value="Dihydroxyacetone kinase, domain 1"/>
    <property type="match status" value="1"/>
</dbReference>
<evidence type="ECO:0000313" key="9">
    <source>
        <dbReference type="Proteomes" id="UP000373449"/>
    </source>
</evidence>
<dbReference type="Gene3D" id="3.30.1180.20">
    <property type="entry name" value="Dihydroxyacetone kinase, domain 2"/>
    <property type="match status" value="1"/>
</dbReference>
<dbReference type="GO" id="GO:0004371">
    <property type="term" value="F:glycerone kinase activity"/>
    <property type="evidence" value="ECO:0007669"/>
    <property type="project" value="InterPro"/>
</dbReference>
<evidence type="ECO:0000313" key="8">
    <source>
        <dbReference type="Proteomes" id="UP000224974"/>
    </source>
</evidence>
<keyword evidence="1 7" id="KW-0808">Transferase</keyword>
<dbReference type="Proteomes" id="UP000373449">
    <property type="component" value="Unassembled WGS sequence"/>
</dbReference>
<dbReference type="EMBL" id="PDDX01000001">
    <property type="protein sequence ID" value="PHI29135.1"/>
    <property type="molecule type" value="Genomic_DNA"/>
</dbReference>
<dbReference type="GO" id="GO:0005524">
    <property type="term" value="F:ATP binding"/>
    <property type="evidence" value="ECO:0007669"/>
    <property type="project" value="UniProtKB-KW"/>
</dbReference>
<dbReference type="OrthoDB" id="9806345at2"/>
<reference evidence="7 9" key="3">
    <citation type="submission" date="2019-03" db="EMBL/GenBank/DDBJ databases">
        <authorList>
            <consortium name="Pathogen Informatics"/>
        </authorList>
    </citation>
    <scope>NUCLEOTIDE SEQUENCE [LARGE SCALE GENOMIC DNA]</scope>
    <source>
        <strain evidence="7 9">NCTC12282</strain>
    </source>
</reference>
<protein>
    <submittedName>
        <fullName evidence="6 7">Dihydroxyacetone kinase</fullName>
        <ecNumber evidence="7">2.7.-.-</ecNumber>
    </submittedName>
</protein>
<gene>
    <name evidence="7" type="primary">dhaK_3</name>
    <name evidence="6" type="ORF">CRN84_07275</name>
    <name evidence="7" type="ORF">NCTC12282_02246</name>
</gene>
<keyword evidence="8" id="KW-1185">Reference proteome</keyword>
<dbReference type="EMBL" id="CAADJA010000002">
    <property type="protein sequence ID" value="VFS47311.1"/>
    <property type="molecule type" value="Genomic_DNA"/>
</dbReference>
<dbReference type="Proteomes" id="UP000224974">
    <property type="component" value="Unassembled WGS sequence"/>
</dbReference>
<evidence type="ECO:0000256" key="2">
    <source>
        <dbReference type="ARBA" id="ARBA00022741"/>
    </source>
</evidence>
<keyword evidence="3 6" id="KW-0418">Kinase</keyword>
<dbReference type="GO" id="GO:0005829">
    <property type="term" value="C:cytosol"/>
    <property type="evidence" value="ECO:0007669"/>
    <property type="project" value="TreeGrafter"/>
</dbReference>
<name>A0A2C6DL08_9GAMM</name>
<reference evidence="6" key="1">
    <citation type="submission" date="2017-09" db="EMBL/GenBank/DDBJ databases">
        <title>FDA dAtabase for Regulatory Grade micrObial Sequences (FDA-ARGOS): Supporting development and validation of Infectious Disease Dx tests.</title>
        <authorList>
            <person name="Minogue T."/>
            <person name="Wolcott M."/>
            <person name="Wasieloski L."/>
            <person name="Aguilar W."/>
            <person name="Moore D."/>
            <person name="Tallon L.J."/>
            <person name="Sadzewicz L."/>
            <person name="Ott S."/>
            <person name="Zhao X."/>
            <person name="Nagaraj S."/>
            <person name="Vavikolanu K."/>
            <person name="Aluvathingal J."/>
            <person name="Nadendla S."/>
            <person name="Sichtig H."/>
        </authorList>
    </citation>
    <scope>NUCLEOTIDE SEQUENCE</scope>
    <source>
        <strain evidence="6">FDAARGOS_387</strain>
    </source>
</reference>
<evidence type="ECO:0000259" key="5">
    <source>
        <dbReference type="PROSITE" id="PS51481"/>
    </source>
</evidence>
<evidence type="ECO:0000313" key="6">
    <source>
        <dbReference type="EMBL" id="PHI29135.1"/>
    </source>
</evidence>
<reference evidence="8" key="2">
    <citation type="submission" date="2017-09" db="EMBL/GenBank/DDBJ databases">
        <title>FDA dAtabase for Regulatory Grade micrObial Sequences (FDA-ARGOS): Supporting development and validation of Infectious Disease Dx tests.</title>
        <authorList>
            <person name="Minogue T."/>
            <person name="Wolcott M."/>
            <person name="Wasieloski L."/>
            <person name="Aguilar W."/>
            <person name="Moore D."/>
            <person name="Tallon L."/>
            <person name="Sadzewicz L."/>
            <person name="Ott S."/>
            <person name="Zhao X."/>
            <person name="Nagaraj S."/>
            <person name="Vavikolanu K."/>
            <person name="Aluvathingal J."/>
            <person name="Nadendla S."/>
            <person name="Sichtig H."/>
        </authorList>
    </citation>
    <scope>NUCLEOTIDE SEQUENCE [LARGE SCALE GENOMIC DNA]</scope>
    <source>
        <strain evidence="8">FDAARGOS_387</strain>
    </source>
</reference>
<keyword evidence="2" id="KW-0547">Nucleotide-binding</keyword>
<dbReference type="PROSITE" id="PS51481">
    <property type="entry name" value="DHAK"/>
    <property type="match status" value="1"/>
</dbReference>
<dbReference type="STRING" id="1111728.GCA_000427805_00699"/>
<dbReference type="Pfam" id="PF02733">
    <property type="entry name" value="Dak1"/>
    <property type="match status" value="1"/>
</dbReference>
<dbReference type="PANTHER" id="PTHR28629:SF4">
    <property type="entry name" value="TRIOKINASE_FMN CYCLASE"/>
    <property type="match status" value="1"/>
</dbReference>
<dbReference type="InterPro" id="IPR004006">
    <property type="entry name" value="DhaK_dom"/>
</dbReference>
<sequence>MSIRKPKKLLNDPRDVPEEQLQGLIAACGGDLQRVDGYSAVIRRDIPDNQVAVLIGGGSGHEPMFAGYVGKGLADASALGEIFTSPSPDIIIEAAKAADRGQGVLFVYGNYSGDNMNFDIAAELLEEEGVITRTIRVTDDIAIDKKSDRRGVAGDMMVLKIAGAAATRFDSLERVHQLAVKANDNTRSMGVALSACSLPQTGEFNFELADDELELGMGIHGEQGVRRQKMAPADEIVTEIIERLCADLPFVSGDRVSLLINNLGGSTVTELLIANRKANQLLTERGIIIHDTLIGSYCTSQEMSGYSITLMKLDAELQSLYDAPCHSFAWRK</sequence>
<dbReference type="AlphaFoldDB" id="A0A2C6DL08"/>
<dbReference type="PANTHER" id="PTHR28629">
    <property type="entry name" value="TRIOKINASE/FMN CYCLASE"/>
    <property type="match status" value="1"/>
</dbReference>